<dbReference type="GO" id="GO:0003824">
    <property type="term" value="F:catalytic activity"/>
    <property type="evidence" value="ECO:0007669"/>
    <property type="project" value="InterPro"/>
</dbReference>
<dbReference type="SUPFAM" id="SSF102114">
    <property type="entry name" value="Radical SAM enzymes"/>
    <property type="match status" value="1"/>
</dbReference>
<protein>
    <recommendedName>
        <fullName evidence="1">Radical SAM core domain-containing protein</fullName>
    </recommendedName>
</protein>
<evidence type="ECO:0000313" key="2">
    <source>
        <dbReference type="EMBL" id="OGC16792.1"/>
    </source>
</evidence>
<dbReference type="SFLD" id="SFLDS00029">
    <property type="entry name" value="Radical_SAM"/>
    <property type="match status" value="1"/>
</dbReference>
<organism evidence="2 3">
    <name type="scientific">candidate division WOR-1 bacterium RIFOXYB2_FULL_36_35</name>
    <dbReference type="NCBI Taxonomy" id="1802578"/>
    <lineage>
        <taxon>Bacteria</taxon>
        <taxon>Bacillati</taxon>
        <taxon>Saganbacteria</taxon>
    </lineage>
</organism>
<feature type="domain" description="Radical SAM core" evidence="1">
    <location>
        <begin position="236"/>
        <end position="468"/>
    </location>
</feature>
<dbReference type="Gene3D" id="3.80.30.20">
    <property type="entry name" value="tm_1862 like domain"/>
    <property type="match status" value="1"/>
</dbReference>
<dbReference type="InterPro" id="IPR058240">
    <property type="entry name" value="rSAM_sf"/>
</dbReference>
<dbReference type="InterPro" id="IPR006638">
    <property type="entry name" value="Elp3/MiaA/NifB-like_rSAM"/>
</dbReference>
<dbReference type="PANTHER" id="PTHR42731:SF1">
    <property type="entry name" value="RADICAL SAM DOMAIN PROTEIN"/>
    <property type="match status" value="1"/>
</dbReference>
<dbReference type="AlphaFoldDB" id="A0A1F4S8Q0"/>
<name>A0A1F4S8Q0_UNCSA</name>
<accession>A0A1F4S8Q0</accession>
<dbReference type="InterPro" id="IPR023404">
    <property type="entry name" value="rSAM_horseshoe"/>
</dbReference>
<dbReference type="InterPro" id="IPR045784">
    <property type="entry name" value="Radical_SAM_N2"/>
</dbReference>
<evidence type="ECO:0000313" key="3">
    <source>
        <dbReference type="Proteomes" id="UP000177905"/>
    </source>
</evidence>
<dbReference type="Gene3D" id="3.40.50.280">
    <property type="entry name" value="Cobalamin-binding domain"/>
    <property type="match status" value="1"/>
</dbReference>
<reference evidence="2 3" key="1">
    <citation type="journal article" date="2016" name="Nat. Commun.">
        <title>Thousands of microbial genomes shed light on interconnected biogeochemical processes in an aquifer system.</title>
        <authorList>
            <person name="Anantharaman K."/>
            <person name="Brown C.T."/>
            <person name="Hug L.A."/>
            <person name="Sharon I."/>
            <person name="Castelle C.J."/>
            <person name="Probst A.J."/>
            <person name="Thomas B.C."/>
            <person name="Singh A."/>
            <person name="Wilkins M.J."/>
            <person name="Karaoz U."/>
            <person name="Brodie E.L."/>
            <person name="Williams K.H."/>
            <person name="Hubbard S.S."/>
            <person name="Banfield J.F."/>
        </authorList>
    </citation>
    <scope>NUCLEOTIDE SEQUENCE [LARGE SCALE GENOMIC DNA]</scope>
</reference>
<dbReference type="EMBL" id="MEUA01000002">
    <property type="protein sequence ID" value="OGC16792.1"/>
    <property type="molecule type" value="Genomic_DNA"/>
</dbReference>
<comment type="caution">
    <text evidence="2">The sequence shown here is derived from an EMBL/GenBank/DDBJ whole genome shotgun (WGS) entry which is preliminary data.</text>
</comment>
<sequence length="545" mass="62146">MLEELIMKDKIERLLPSVRKPAQYIGNELNSIHKNWDSCSLKIAIGYPDLYEVGMSNLGVQILYHILNLQDKIVCERFFAPKVDMEQQLLQAEIPLFSLESWRPLKDFDMLGFSIGHELTYTNLVNILHLAKIPIYSKDRTEKDPLIFAGGPSVISNPVPVEDFIDFFLIGDGEEAILEIAEQILAPFKGKKERLERLSKIEGIYVPGIGNVTKRRIVKNLNTIPYPVKPIVPFIKTVHDRAVVEIMRGCGRGCKFCSAFCAYKPVRERSPEKVIELGRELLKNTGYDELSLISLSSSDYSQIEYVAKTLAKELEIKKINLALPSLRLDSMSVKLMKETQRVRPSSVTVAPEAGTQRLRDFINKSLSEEEILRGVKAAYSEGISKIKLYFMIGLPTETEEDLQGIVTLSKKISEIGRSFTKNAHVTAAVSTFIPKPHTPFERERQISIKETIEKQKFLKQYLRGKGLELRWHDAKTSVLEGVFSRGDKKLSDVIVEAWKLGARLDAWSENFNFETWERAFQNCGIDMNEYLNDTHKEMPWDKISL</sequence>
<dbReference type="SMART" id="SM00729">
    <property type="entry name" value="Elp3"/>
    <property type="match status" value="1"/>
</dbReference>
<dbReference type="PROSITE" id="PS51918">
    <property type="entry name" value="RADICAL_SAM"/>
    <property type="match status" value="1"/>
</dbReference>
<evidence type="ECO:0000259" key="1">
    <source>
        <dbReference type="PROSITE" id="PS51918"/>
    </source>
</evidence>
<dbReference type="Proteomes" id="UP000177905">
    <property type="component" value="Unassembled WGS sequence"/>
</dbReference>
<dbReference type="Pfam" id="PF04055">
    <property type="entry name" value="Radical_SAM"/>
    <property type="match status" value="1"/>
</dbReference>
<gene>
    <name evidence="2" type="ORF">A2290_07905</name>
</gene>
<dbReference type="Pfam" id="PF19864">
    <property type="entry name" value="Radical_SAM_N2"/>
    <property type="match status" value="1"/>
</dbReference>
<dbReference type="CDD" id="cd01335">
    <property type="entry name" value="Radical_SAM"/>
    <property type="match status" value="1"/>
</dbReference>
<dbReference type="GO" id="GO:0051536">
    <property type="term" value="F:iron-sulfur cluster binding"/>
    <property type="evidence" value="ECO:0007669"/>
    <property type="project" value="InterPro"/>
</dbReference>
<dbReference type="InterPro" id="IPR007197">
    <property type="entry name" value="rSAM"/>
</dbReference>
<dbReference type="PANTHER" id="PTHR42731">
    <property type="entry name" value="SLL1084 PROTEIN"/>
    <property type="match status" value="1"/>
</dbReference>
<proteinExistence type="predicted"/>
<dbReference type="SFLD" id="SFLDG01082">
    <property type="entry name" value="B12-binding_domain_containing"/>
    <property type="match status" value="1"/>
</dbReference>